<dbReference type="Pfam" id="PF22740">
    <property type="entry name" value="PapZ_C"/>
    <property type="match status" value="1"/>
</dbReference>
<keyword evidence="3" id="KW-1185">Reference proteome</keyword>
<dbReference type="PANTHER" id="PTHR30448:SF0">
    <property type="entry name" value="RNASE ADAPTER PROTEIN RAPZ"/>
    <property type="match status" value="1"/>
</dbReference>
<dbReference type="EMBL" id="BAAAUX010000009">
    <property type="protein sequence ID" value="GAA2783167.1"/>
    <property type="molecule type" value="Genomic_DNA"/>
</dbReference>
<dbReference type="RefSeq" id="WP_425565021.1">
    <property type="nucleotide sequence ID" value="NZ_BAAAUX010000009.1"/>
</dbReference>
<dbReference type="PANTHER" id="PTHR30448">
    <property type="entry name" value="RNASE ADAPTER PROTEIN RAPZ"/>
    <property type="match status" value="1"/>
</dbReference>
<protein>
    <recommendedName>
        <fullName evidence="1">RapZ C-terminal domain-containing protein</fullName>
    </recommendedName>
</protein>
<feature type="domain" description="RapZ C-terminal" evidence="1">
    <location>
        <begin position="5"/>
        <end position="124"/>
    </location>
</feature>
<sequence length="138" mass="15398">MRQVLLIHSFGYRAGPPPEWSAAPPDVVEDVRSLINPYKLAEYHDLSGLDAPVREFVVAQPKAQQILDRAEARILALIDAPSRPILRAGFGCTGGKDRSVALAAEFATRAERWDADLDVVLRHWQVHERSGADRRGYE</sequence>
<evidence type="ECO:0000313" key="3">
    <source>
        <dbReference type="Proteomes" id="UP001500979"/>
    </source>
</evidence>
<evidence type="ECO:0000313" key="2">
    <source>
        <dbReference type="EMBL" id="GAA2783167.1"/>
    </source>
</evidence>
<organism evidence="2 3">
    <name type="scientific">Saccharopolyspora taberi</name>
    <dbReference type="NCBI Taxonomy" id="60895"/>
    <lineage>
        <taxon>Bacteria</taxon>
        <taxon>Bacillati</taxon>
        <taxon>Actinomycetota</taxon>
        <taxon>Actinomycetes</taxon>
        <taxon>Pseudonocardiales</taxon>
        <taxon>Pseudonocardiaceae</taxon>
        <taxon>Saccharopolyspora</taxon>
    </lineage>
</organism>
<dbReference type="Proteomes" id="UP001500979">
    <property type="component" value="Unassembled WGS sequence"/>
</dbReference>
<comment type="caution">
    <text evidence="2">The sequence shown here is derived from an EMBL/GenBank/DDBJ whole genome shotgun (WGS) entry which is preliminary data.</text>
</comment>
<evidence type="ECO:0000259" key="1">
    <source>
        <dbReference type="Pfam" id="PF22740"/>
    </source>
</evidence>
<dbReference type="InterPro" id="IPR005337">
    <property type="entry name" value="RapZ-like"/>
</dbReference>
<proteinExistence type="predicted"/>
<accession>A0ABN3VBQ9</accession>
<dbReference type="InterPro" id="IPR053931">
    <property type="entry name" value="RapZ_C"/>
</dbReference>
<reference evidence="2 3" key="1">
    <citation type="journal article" date="2019" name="Int. J. Syst. Evol. Microbiol.">
        <title>The Global Catalogue of Microorganisms (GCM) 10K type strain sequencing project: providing services to taxonomists for standard genome sequencing and annotation.</title>
        <authorList>
            <consortium name="The Broad Institute Genomics Platform"/>
            <consortium name="The Broad Institute Genome Sequencing Center for Infectious Disease"/>
            <person name="Wu L."/>
            <person name="Ma J."/>
        </authorList>
    </citation>
    <scope>NUCLEOTIDE SEQUENCE [LARGE SCALE GENOMIC DNA]</scope>
    <source>
        <strain evidence="2 3">JCM 9383</strain>
    </source>
</reference>
<name>A0ABN3VBQ9_9PSEU</name>
<gene>
    <name evidence="2" type="ORF">GCM10010470_16440</name>
</gene>